<reference evidence="1" key="2">
    <citation type="journal article" date="2015" name="Data Brief">
        <title>Shoot transcriptome of the giant reed, Arundo donax.</title>
        <authorList>
            <person name="Barrero R.A."/>
            <person name="Guerrero F.D."/>
            <person name="Moolhuijzen P."/>
            <person name="Goolsby J.A."/>
            <person name="Tidwell J."/>
            <person name="Bellgard S.E."/>
            <person name="Bellgard M.I."/>
        </authorList>
    </citation>
    <scope>NUCLEOTIDE SEQUENCE</scope>
    <source>
        <tissue evidence="1">Shoot tissue taken approximately 20 cm above the soil surface</tissue>
    </source>
</reference>
<dbReference type="EMBL" id="GBRH01268700">
    <property type="protein sequence ID" value="JAD29195.1"/>
    <property type="molecule type" value="Transcribed_RNA"/>
</dbReference>
<name>A0A0A8YXJ1_ARUDO</name>
<organism evidence="1">
    <name type="scientific">Arundo donax</name>
    <name type="common">Giant reed</name>
    <name type="synonym">Donax arundinaceus</name>
    <dbReference type="NCBI Taxonomy" id="35708"/>
    <lineage>
        <taxon>Eukaryota</taxon>
        <taxon>Viridiplantae</taxon>
        <taxon>Streptophyta</taxon>
        <taxon>Embryophyta</taxon>
        <taxon>Tracheophyta</taxon>
        <taxon>Spermatophyta</taxon>
        <taxon>Magnoliopsida</taxon>
        <taxon>Liliopsida</taxon>
        <taxon>Poales</taxon>
        <taxon>Poaceae</taxon>
        <taxon>PACMAD clade</taxon>
        <taxon>Arundinoideae</taxon>
        <taxon>Arundineae</taxon>
        <taxon>Arundo</taxon>
    </lineage>
</organism>
<sequence length="10" mass="1213">MALDNAYFIR</sequence>
<protein>
    <submittedName>
        <fullName evidence="1">Uncharacterized protein</fullName>
    </submittedName>
</protein>
<accession>A0A0A8YXJ1</accession>
<reference evidence="1" key="1">
    <citation type="submission" date="2014-09" db="EMBL/GenBank/DDBJ databases">
        <authorList>
            <person name="Magalhaes I.L.F."/>
            <person name="Oliveira U."/>
            <person name="Santos F.R."/>
            <person name="Vidigal T.H.D.A."/>
            <person name="Brescovit A.D."/>
            <person name="Santos A.J."/>
        </authorList>
    </citation>
    <scope>NUCLEOTIDE SEQUENCE</scope>
    <source>
        <tissue evidence="1">Shoot tissue taken approximately 20 cm above the soil surface</tissue>
    </source>
</reference>
<proteinExistence type="predicted"/>
<evidence type="ECO:0000313" key="1">
    <source>
        <dbReference type="EMBL" id="JAD29195.1"/>
    </source>
</evidence>